<keyword evidence="2" id="KW-1185">Reference proteome</keyword>
<protein>
    <submittedName>
        <fullName evidence="1">Uncharacterized protein</fullName>
    </submittedName>
</protein>
<proteinExistence type="predicted"/>
<reference evidence="1" key="1">
    <citation type="submission" date="2023-05" db="EMBL/GenBank/DDBJ databases">
        <authorList>
            <person name="Huff M."/>
        </authorList>
    </citation>
    <scope>NUCLEOTIDE SEQUENCE</scope>
</reference>
<gene>
    <name evidence="1" type="ORF">FPE_LOCUS26496</name>
</gene>
<evidence type="ECO:0000313" key="1">
    <source>
        <dbReference type="EMBL" id="CAI9779066.1"/>
    </source>
</evidence>
<dbReference type="AlphaFoldDB" id="A0AAD2E8V4"/>
<sequence>MSRDLKKGEKQEKGSYMAEKVVVAVKASKEIPKIALVWALTHGRGGGGPVVAVVEHEILVRKIPILLVITLVSHTRGPRFEPGLRHNDSLIFFSITGFAELNS</sequence>
<accession>A0AAD2E8V4</accession>
<evidence type="ECO:0000313" key="2">
    <source>
        <dbReference type="Proteomes" id="UP000834106"/>
    </source>
</evidence>
<organism evidence="1 2">
    <name type="scientific">Fraxinus pennsylvanica</name>
    <dbReference type="NCBI Taxonomy" id="56036"/>
    <lineage>
        <taxon>Eukaryota</taxon>
        <taxon>Viridiplantae</taxon>
        <taxon>Streptophyta</taxon>
        <taxon>Embryophyta</taxon>
        <taxon>Tracheophyta</taxon>
        <taxon>Spermatophyta</taxon>
        <taxon>Magnoliopsida</taxon>
        <taxon>eudicotyledons</taxon>
        <taxon>Gunneridae</taxon>
        <taxon>Pentapetalae</taxon>
        <taxon>asterids</taxon>
        <taxon>lamiids</taxon>
        <taxon>Lamiales</taxon>
        <taxon>Oleaceae</taxon>
        <taxon>Oleeae</taxon>
        <taxon>Fraxinus</taxon>
    </lineage>
</organism>
<dbReference type="Proteomes" id="UP000834106">
    <property type="component" value="Chromosome 16"/>
</dbReference>
<dbReference type="EMBL" id="OU503051">
    <property type="protein sequence ID" value="CAI9779066.1"/>
    <property type="molecule type" value="Genomic_DNA"/>
</dbReference>
<name>A0AAD2E8V4_9LAMI</name>